<comment type="similarity">
    <text evidence="10">In the C-terminal section; belongs to the aldose epimerase family.</text>
</comment>
<evidence type="ECO:0000256" key="3">
    <source>
        <dbReference type="ARBA" id="ARBA00004947"/>
    </source>
</evidence>
<comment type="similarity">
    <text evidence="9">In the N-terminal section; belongs to the NAD(P)-dependent epimerase/dehydratase family.</text>
</comment>
<dbReference type="InterPro" id="IPR001509">
    <property type="entry name" value="Epimerase_deHydtase"/>
</dbReference>
<name>A0A098VTE0_9MICR</name>
<comment type="pathway">
    <text evidence="4">Carbohydrate metabolism; hexose metabolism.</text>
</comment>
<evidence type="ECO:0000256" key="9">
    <source>
        <dbReference type="ARBA" id="ARBA00037955"/>
    </source>
</evidence>
<evidence type="ECO:0000256" key="8">
    <source>
        <dbReference type="ARBA" id="ARBA00037676"/>
    </source>
</evidence>
<dbReference type="Proteomes" id="UP000029725">
    <property type="component" value="Unassembled WGS sequence"/>
</dbReference>
<gene>
    <name evidence="12" type="ORF">DI09_49p10</name>
</gene>
<organism evidence="12 13">
    <name type="scientific">Mitosporidium daphniae</name>
    <dbReference type="NCBI Taxonomy" id="1485682"/>
    <lineage>
        <taxon>Eukaryota</taxon>
        <taxon>Fungi</taxon>
        <taxon>Fungi incertae sedis</taxon>
        <taxon>Microsporidia</taxon>
        <taxon>Mitosporidium</taxon>
    </lineage>
</organism>
<evidence type="ECO:0000256" key="2">
    <source>
        <dbReference type="ARBA" id="ARBA00001911"/>
    </source>
</evidence>
<evidence type="ECO:0000256" key="6">
    <source>
        <dbReference type="ARBA" id="ARBA00023144"/>
    </source>
</evidence>
<evidence type="ECO:0000256" key="10">
    <source>
        <dbReference type="ARBA" id="ARBA00038238"/>
    </source>
</evidence>
<comment type="pathway">
    <text evidence="3">Carbohydrate metabolism; galactose metabolism.</text>
</comment>
<proteinExistence type="inferred from homology"/>
<comment type="catalytic activity">
    <reaction evidence="1">
        <text>UDP-alpha-D-glucose = UDP-alpha-D-galactose</text>
        <dbReference type="Rhea" id="RHEA:22168"/>
        <dbReference type="ChEBI" id="CHEBI:58885"/>
        <dbReference type="ChEBI" id="CHEBI:66914"/>
        <dbReference type="EC" id="5.1.3.2"/>
    </reaction>
</comment>
<dbReference type="GO" id="GO:0003978">
    <property type="term" value="F:UDP-glucose 4-epimerase activity"/>
    <property type="evidence" value="ECO:0007669"/>
    <property type="project" value="UniProtKB-EC"/>
</dbReference>
<dbReference type="EMBL" id="JMKJ01000443">
    <property type="protein sequence ID" value="KGG50971.1"/>
    <property type="molecule type" value="Genomic_DNA"/>
</dbReference>
<evidence type="ECO:0000256" key="1">
    <source>
        <dbReference type="ARBA" id="ARBA00000083"/>
    </source>
</evidence>
<dbReference type="PANTHER" id="PTHR43725">
    <property type="entry name" value="UDP-GLUCOSE 4-EPIMERASE"/>
    <property type="match status" value="1"/>
</dbReference>
<evidence type="ECO:0000313" key="13">
    <source>
        <dbReference type="Proteomes" id="UP000029725"/>
    </source>
</evidence>
<dbReference type="OrthoDB" id="9402762at2759"/>
<dbReference type="Pfam" id="PF01370">
    <property type="entry name" value="Epimerase"/>
    <property type="match status" value="1"/>
</dbReference>
<dbReference type="HOGENOM" id="CLU_007383_1_10_1"/>
<evidence type="ECO:0000256" key="4">
    <source>
        <dbReference type="ARBA" id="ARBA00005028"/>
    </source>
</evidence>
<keyword evidence="5" id="KW-0520">NAD</keyword>
<dbReference type="RefSeq" id="XP_013237419.1">
    <property type="nucleotide sequence ID" value="XM_013381965.1"/>
</dbReference>
<evidence type="ECO:0000256" key="5">
    <source>
        <dbReference type="ARBA" id="ARBA00023027"/>
    </source>
</evidence>
<dbReference type="Gene3D" id="3.90.25.10">
    <property type="entry name" value="UDP-galactose 4-epimerase, domain 1"/>
    <property type="match status" value="2"/>
</dbReference>
<feature type="domain" description="NAD-dependent epimerase/dehydratase" evidence="11">
    <location>
        <begin position="5"/>
        <end position="174"/>
    </location>
</feature>
<keyword evidence="13" id="KW-1185">Reference proteome</keyword>
<dbReference type="Gene3D" id="3.40.50.720">
    <property type="entry name" value="NAD(P)-binding Rossmann-like Domain"/>
    <property type="match status" value="2"/>
</dbReference>
<dbReference type="PANTHER" id="PTHR43725:SF47">
    <property type="entry name" value="UDP-GLUCOSE 4-EPIMERASE"/>
    <property type="match status" value="1"/>
</dbReference>
<dbReference type="InterPro" id="IPR036291">
    <property type="entry name" value="NAD(P)-bd_dom_sf"/>
</dbReference>
<protein>
    <submittedName>
        <fullName evidence="12">UDP-glucose 4-epimerase</fullName>
    </submittedName>
</protein>
<evidence type="ECO:0000313" key="12">
    <source>
        <dbReference type="EMBL" id="KGG50971.1"/>
    </source>
</evidence>
<dbReference type="GeneID" id="25260122"/>
<reference evidence="12 13" key="1">
    <citation type="submission" date="2014-04" db="EMBL/GenBank/DDBJ databases">
        <title>A new species of microsporidia sheds light on the evolution of extreme parasitism.</title>
        <authorList>
            <person name="Haag K.L."/>
            <person name="James T.Y."/>
            <person name="Larsson R."/>
            <person name="Schaer T.M."/>
            <person name="Refardt D."/>
            <person name="Pombert J.-F."/>
            <person name="Ebert D."/>
        </authorList>
    </citation>
    <scope>NUCLEOTIDE SEQUENCE [LARGE SCALE GENOMIC DNA]</scope>
    <source>
        <strain evidence="12 13">UGP3</strain>
        <tissue evidence="12">Spores</tissue>
    </source>
</reference>
<keyword evidence="6" id="KW-0119">Carbohydrate metabolism</keyword>
<dbReference type="AlphaFoldDB" id="A0A098VTE0"/>
<sequence>MRTAILVTGAAGYIGSHLCVKLLQAGHFLIALDNLVNSKKDDLDFLLLSLSDTKILTIFHVAGYKSVPESFSSPLLYYHNNVSSIINLLASFSKYKQAYSRNDDATFIFSSSAAVYGPNGQQNAELSESSPIDPISPYGRSKAMCEAILSDYASSSSFPFKVVSLRYFNPIGAHPKDYIHIEDLVSGHVSAMEKAPSLSKDFSAFNLGTGIGYTVFEIGPRRLGDLDTLVADPSLAENVLGWKASKNLVDMCVDHWNWELKLLASMANVE</sequence>
<dbReference type="SUPFAM" id="SSF51735">
    <property type="entry name" value="NAD(P)-binding Rossmann-fold domains"/>
    <property type="match status" value="1"/>
</dbReference>
<evidence type="ECO:0000256" key="7">
    <source>
        <dbReference type="ARBA" id="ARBA00023235"/>
    </source>
</evidence>
<comment type="function">
    <text evidence="8">Mutarotase converts alpha-aldose to the beta-anomer. It is active on D-glucose, L-arabinose, D-xylose, D-galactose, maltose and lactose.</text>
</comment>
<dbReference type="GO" id="GO:0005829">
    <property type="term" value="C:cytosol"/>
    <property type="evidence" value="ECO:0007669"/>
    <property type="project" value="TreeGrafter"/>
</dbReference>
<accession>A0A098VTE0</accession>
<keyword evidence="6" id="KW-0299">Galactose metabolism</keyword>
<evidence type="ECO:0000259" key="11">
    <source>
        <dbReference type="Pfam" id="PF01370"/>
    </source>
</evidence>
<dbReference type="VEuPathDB" id="MicrosporidiaDB:DI09_49p10"/>
<keyword evidence="7" id="KW-0413">Isomerase</keyword>
<comment type="caution">
    <text evidence="12">The sequence shown here is derived from an EMBL/GenBank/DDBJ whole genome shotgun (WGS) entry which is preliminary data.</text>
</comment>
<comment type="cofactor">
    <cofactor evidence="2">
        <name>NAD(+)</name>
        <dbReference type="ChEBI" id="CHEBI:57540"/>
    </cofactor>
</comment>
<dbReference type="GO" id="GO:0006012">
    <property type="term" value="P:galactose metabolic process"/>
    <property type="evidence" value="ECO:0007669"/>
    <property type="project" value="UniProtKB-KW"/>
</dbReference>